<reference evidence="2 3" key="1">
    <citation type="submission" date="2017-06" db="EMBL/GenBank/DDBJ databases">
        <title>Raineya orbicola gen. nov., sp. nov. a slightly thermophilic bacterium of the phylum Bacteroidetes and the description of Raineyaceae fam. nov.</title>
        <authorList>
            <person name="Albuquerque L."/>
            <person name="Polonia A.R.M."/>
            <person name="Barroso C."/>
            <person name="Froufe H.J.C."/>
            <person name="Lage O."/>
            <person name="Lobo-Da-Cunha A."/>
            <person name="Egas C."/>
            <person name="Da Costa M.S."/>
        </authorList>
    </citation>
    <scope>NUCLEOTIDE SEQUENCE [LARGE SCALE GENOMIC DNA]</scope>
    <source>
        <strain evidence="2 3">SPSPC-11</strain>
    </source>
</reference>
<keyword evidence="3" id="KW-1185">Reference proteome</keyword>
<keyword evidence="1 2" id="KW-0808">Transferase</keyword>
<dbReference type="EMBL" id="NKXO01000022">
    <property type="protein sequence ID" value="PKQ68920.1"/>
    <property type="molecule type" value="Genomic_DNA"/>
</dbReference>
<evidence type="ECO:0000313" key="2">
    <source>
        <dbReference type="EMBL" id="PKQ68920.1"/>
    </source>
</evidence>
<dbReference type="Pfam" id="PF02515">
    <property type="entry name" value="CoA_transf_3"/>
    <property type="match status" value="1"/>
</dbReference>
<dbReference type="Gene3D" id="3.40.50.10540">
    <property type="entry name" value="Crotonobetainyl-coa:carnitine coa-transferase, domain 1"/>
    <property type="match status" value="1"/>
</dbReference>
<gene>
    <name evidence="2" type="ORF">Rain11_1575</name>
</gene>
<sequence>MLLLENCKVIELASVLAGPSVGQFLAELGAEVIKVENPATQGDVTRSWQIKGEQVQNGISAYFASVNWGKTSVFWNLQNPSDFNQLYDLVKQADIVIASYKPGDAEKLKVSYTDLQKINPAIIYGHITGYGNAYDKVGYDAIIQAEAGFMYMNGEPDSPPTKMPVALIDVLAGHQLKQGILLALLQRERTGRGSYVEVSLFDSAVSALVNQASNWLNAGHIPQRMGSQHPNIVPYGTIFTTQDQKLITLAVGTDKQFAQLCSILGIPEMAENENFATNAQRVKNAEKLLPILQEKIAEWQKEKLLDALHKAKIPAGGVNTLPETFALPFSQELLFESNGYKGIRQWIGKINGNRGKELQKLPTIHL</sequence>
<organism evidence="2 3">
    <name type="scientific">Raineya orbicola</name>
    <dbReference type="NCBI Taxonomy" id="2016530"/>
    <lineage>
        <taxon>Bacteria</taxon>
        <taxon>Pseudomonadati</taxon>
        <taxon>Bacteroidota</taxon>
        <taxon>Cytophagia</taxon>
        <taxon>Cytophagales</taxon>
        <taxon>Raineyaceae</taxon>
        <taxon>Raineya</taxon>
    </lineage>
</organism>
<dbReference type="GO" id="GO:0008410">
    <property type="term" value="F:CoA-transferase activity"/>
    <property type="evidence" value="ECO:0007669"/>
    <property type="project" value="TreeGrafter"/>
</dbReference>
<name>A0A2N3IF34_9BACT</name>
<dbReference type="Proteomes" id="UP000233387">
    <property type="component" value="Unassembled WGS sequence"/>
</dbReference>
<dbReference type="PANTHER" id="PTHR48207">
    <property type="entry name" value="SUCCINATE--HYDROXYMETHYLGLUTARATE COA-TRANSFERASE"/>
    <property type="match status" value="1"/>
</dbReference>
<proteinExistence type="predicted"/>
<dbReference type="InterPro" id="IPR003673">
    <property type="entry name" value="CoA-Trfase_fam_III"/>
</dbReference>
<dbReference type="InterPro" id="IPR044855">
    <property type="entry name" value="CoA-Trfase_III_dom3_sf"/>
</dbReference>
<dbReference type="RefSeq" id="WP_133121540.1">
    <property type="nucleotide sequence ID" value="NZ_NKXO01000022.1"/>
</dbReference>
<dbReference type="OrthoDB" id="9797653at2"/>
<dbReference type="InterPro" id="IPR050483">
    <property type="entry name" value="CoA-transferase_III_domain"/>
</dbReference>
<evidence type="ECO:0000256" key="1">
    <source>
        <dbReference type="ARBA" id="ARBA00022679"/>
    </source>
</evidence>
<dbReference type="PANTHER" id="PTHR48207:SF3">
    <property type="entry name" value="SUCCINATE--HYDROXYMETHYLGLUTARATE COA-TRANSFERASE"/>
    <property type="match status" value="1"/>
</dbReference>
<evidence type="ECO:0000313" key="3">
    <source>
        <dbReference type="Proteomes" id="UP000233387"/>
    </source>
</evidence>
<dbReference type="AlphaFoldDB" id="A0A2N3IF34"/>
<dbReference type="InterPro" id="IPR023606">
    <property type="entry name" value="CoA-Trfase_III_dom_1_sf"/>
</dbReference>
<protein>
    <submittedName>
        <fullName evidence="2">Putative acyl-CoA transferases/carnitine dehydratase</fullName>
    </submittedName>
</protein>
<dbReference type="Gene3D" id="3.30.1540.10">
    <property type="entry name" value="formyl-coa transferase, domain 3"/>
    <property type="match status" value="1"/>
</dbReference>
<accession>A0A2N3IF34</accession>
<comment type="caution">
    <text evidence="2">The sequence shown here is derived from an EMBL/GenBank/DDBJ whole genome shotgun (WGS) entry which is preliminary data.</text>
</comment>
<dbReference type="SUPFAM" id="SSF89796">
    <property type="entry name" value="CoA-transferase family III (CaiB/BaiF)"/>
    <property type="match status" value="1"/>
</dbReference>